<proteinExistence type="predicted"/>
<dbReference type="Gene3D" id="3.90.1200.10">
    <property type="match status" value="1"/>
</dbReference>
<organism evidence="1 2">
    <name type="scientific">Paenibacillus motobuensis</name>
    <dbReference type="NCBI Taxonomy" id="295324"/>
    <lineage>
        <taxon>Bacteria</taxon>
        <taxon>Bacillati</taxon>
        <taxon>Bacillota</taxon>
        <taxon>Bacilli</taxon>
        <taxon>Bacillales</taxon>
        <taxon>Paenibacillaceae</taxon>
        <taxon>Paenibacillus</taxon>
    </lineage>
</organism>
<gene>
    <name evidence="1" type="ORF">GCM10008933_01000</name>
</gene>
<comment type="caution">
    <text evidence="1">The sequence shown here is derived from an EMBL/GenBank/DDBJ whole genome shotgun (WGS) entry which is preliminary data.</text>
</comment>
<dbReference type="Proteomes" id="UP001500340">
    <property type="component" value="Unassembled WGS sequence"/>
</dbReference>
<dbReference type="EMBL" id="BAAACX010000002">
    <property type="protein sequence ID" value="GAA0373745.1"/>
    <property type="molecule type" value="Genomic_DNA"/>
</dbReference>
<protein>
    <recommendedName>
        <fullName evidence="3">Aminoglycoside phosphotransferase domain-containing protein</fullName>
    </recommendedName>
</protein>
<dbReference type="InterPro" id="IPR011009">
    <property type="entry name" value="Kinase-like_dom_sf"/>
</dbReference>
<dbReference type="SUPFAM" id="SSF56112">
    <property type="entry name" value="Protein kinase-like (PK-like)"/>
    <property type="match status" value="1"/>
</dbReference>
<evidence type="ECO:0008006" key="3">
    <source>
        <dbReference type="Google" id="ProtNLM"/>
    </source>
</evidence>
<dbReference type="RefSeq" id="WP_343855984.1">
    <property type="nucleotide sequence ID" value="NZ_BAAACX010000002.1"/>
</dbReference>
<sequence>MGDEINEEVIYKEWEEYGFDKSFREFFGGDGTLDKHKTKCLKNTLGYPHFKSGVWELQVTVGKQSFPVILKIMKKGRAGNEIEINIYSKLRETMQDVMPQIYSVRSDDDYVWVLTEHAQPISEQTEFHPEYFMKIVPALAEMHSRTFNKWHADLYEEWLPFYHSDTMVKKREHMMGETLRYLDEGMKQADLSAVLEPHYHLLQKIYKKGPIFFPEVIEAGQCITHNDLQMRNVGCNNLNESQWYVKFLDWESAQYIPCWFDMVSLIGVFFGYRQDFKQDEDRILRKCVQLYANEMQKHGVKFKKDPMELYKMAYLQRVLEYDLYFHIKKGLDRKVITLLPVFLEKIEEWGKEMRLH</sequence>
<keyword evidence="2" id="KW-1185">Reference proteome</keyword>
<evidence type="ECO:0000313" key="2">
    <source>
        <dbReference type="Proteomes" id="UP001500340"/>
    </source>
</evidence>
<accession>A0ABN0XW07</accession>
<reference evidence="1 2" key="1">
    <citation type="journal article" date="2019" name="Int. J. Syst. Evol. Microbiol.">
        <title>The Global Catalogue of Microorganisms (GCM) 10K type strain sequencing project: providing services to taxonomists for standard genome sequencing and annotation.</title>
        <authorList>
            <consortium name="The Broad Institute Genomics Platform"/>
            <consortium name="The Broad Institute Genome Sequencing Center for Infectious Disease"/>
            <person name="Wu L."/>
            <person name="Ma J."/>
        </authorList>
    </citation>
    <scope>NUCLEOTIDE SEQUENCE [LARGE SCALE GENOMIC DNA]</scope>
    <source>
        <strain evidence="1 2">JCM 12774</strain>
    </source>
</reference>
<name>A0ABN0XW07_9BACL</name>
<evidence type="ECO:0000313" key="1">
    <source>
        <dbReference type="EMBL" id="GAA0373745.1"/>
    </source>
</evidence>